<evidence type="ECO:0000313" key="4">
    <source>
        <dbReference type="Proteomes" id="UP000041254"/>
    </source>
</evidence>
<reference evidence="3 4" key="1">
    <citation type="submission" date="2014-11" db="EMBL/GenBank/DDBJ databases">
        <authorList>
            <person name="Zhu J."/>
            <person name="Qi W."/>
            <person name="Song R."/>
        </authorList>
    </citation>
    <scope>NUCLEOTIDE SEQUENCE [LARGE SCALE GENOMIC DNA]</scope>
</reference>
<dbReference type="VEuPathDB" id="CryptoDB:Vbra_14010"/>
<evidence type="ECO:0000259" key="2">
    <source>
        <dbReference type="PROSITE" id="PS51166"/>
    </source>
</evidence>
<gene>
    <name evidence="3" type="ORF">Vbra_14010</name>
</gene>
<dbReference type="InterPro" id="IPR002044">
    <property type="entry name" value="CBM20"/>
</dbReference>
<feature type="compositionally biased region" description="Basic and acidic residues" evidence="1">
    <location>
        <begin position="175"/>
        <end position="185"/>
    </location>
</feature>
<dbReference type="PROSITE" id="PS51166">
    <property type="entry name" value="CBM20"/>
    <property type="match status" value="1"/>
</dbReference>
<organism evidence="3 4">
    <name type="scientific">Vitrella brassicaformis (strain CCMP3155)</name>
    <dbReference type="NCBI Taxonomy" id="1169540"/>
    <lineage>
        <taxon>Eukaryota</taxon>
        <taxon>Sar</taxon>
        <taxon>Alveolata</taxon>
        <taxon>Colpodellida</taxon>
        <taxon>Vitrellaceae</taxon>
        <taxon>Vitrella</taxon>
    </lineage>
</organism>
<protein>
    <recommendedName>
        <fullName evidence="2">CBM20 domain-containing protein</fullName>
    </recommendedName>
</protein>
<sequence length="270" mass="29971">MDVILRVRHPGAPAGAQVYVSGSTRSLGSWQSGALLPLVLISPTNAASSSSTTSAQPPLDIISGPVWISPPLTIPRGWPNVEYRYAVRLAGLTAKERDHHGDIQWEPITGNRVLRCSKRTGTFIVSDLYGLKSAPQLKRATLREVRELYSSYYGRSWDQDDQDWDWFDVQTDHDNDNDHEDDTHTHNGPVTLRASDGHRPSHIYTHHELSSSNGPRGGHGERSSAIEWEWAAVSTDHPRHLEGDINCVGDDKRRKDLNASVVAAQFVSPM</sequence>
<dbReference type="InParanoid" id="A0A0G4EZN6"/>
<dbReference type="Gene3D" id="2.60.40.10">
    <property type="entry name" value="Immunoglobulins"/>
    <property type="match status" value="1"/>
</dbReference>
<dbReference type="Proteomes" id="UP000041254">
    <property type="component" value="Unassembled WGS sequence"/>
</dbReference>
<feature type="region of interest" description="Disordered" evidence="1">
    <location>
        <begin position="175"/>
        <end position="195"/>
    </location>
</feature>
<dbReference type="SUPFAM" id="SSF49452">
    <property type="entry name" value="Starch-binding domain-like"/>
    <property type="match status" value="1"/>
</dbReference>
<dbReference type="InterPro" id="IPR013784">
    <property type="entry name" value="Carb-bd-like_fold"/>
</dbReference>
<dbReference type="GO" id="GO:2001070">
    <property type="term" value="F:starch binding"/>
    <property type="evidence" value="ECO:0007669"/>
    <property type="project" value="InterPro"/>
</dbReference>
<dbReference type="AlphaFoldDB" id="A0A0G4EZN6"/>
<evidence type="ECO:0000313" key="3">
    <source>
        <dbReference type="EMBL" id="CEM04283.1"/>
    </source>
</evidence>
<name>A0A0G4EZN6_VITBC</name>
<dbReference type="InterPro" id="IPR013783">
    <property type="entry name" value="Ig-like_fold"/>
</dbReference>
<dbReference type="EMBL" id="CDMY01000349">
    <property type="protein sequence ID" value="CEM04283.1"/>
    <property type="molecule type" value="Genomic_DNA"/>
</dbReference>
<keyword evidence="4" id="KW-1185">Reference proteome</keyword>
<accession>A0A0G4EZN6</accession>
<feature type="domain" description="CBM20" evidence="2">
    <location>
        <begin position="1"/>
        <end position="131"/>
    </location>
</feature>
<evidence type="ECO:0000256" key="1">
    <source>
        <dbReference type="SAM" id="MobiDB-lite"/>
    </source>
</evidence>
<proteinExistence type="predicted"/>